<reference evidence="10 11" key="1">
    <citation type="submission" date="2019-12" db="EMBL/GenBank/DDBJ databases">
        <title>Genome sequencing and assembly of endphytes of Porphyra tenera.</title>
        <authorList>
            <person name="Park J.M."/>
            <person name="Shin R."/>
            <person name="Jo S.H."/>
        </authorList>
    </citation>
    <scope>NUCLEOTIDE SEQUENCE [LARGE SCALE GENOMIC DNA]</scope>
    <source>
        <strain evidence="10 11">GPM4</strain>
    </source>
</reference>
<keyword evidence="6" id="KW-0411">Iron-sulfur</keyword>
<dbReference type="EMBL" id="CP047656">
    <property type="protein sequence ID" value="QHJ11068.1"/>
    <property type="molecule type" value="Genomic_DNA"/>
</dbReference>
<keyword evidence="1" id="KW-0813">Transport</keyword>
<dbReference type="InterPro" id="IPR052371">
    <property type="entry name" value="BFD-associated_ferredoxin"/>
</dbReference>
<dbReference type="Proteomes" id="UP000464524">
    <property type="component" value="Chromosome"/>
</dbReference>
<keyword evidence="11" id="KW-1185">Reference proteome</keyword>
<evidence type="ECO:0000313" key="10">
    <source>
        <dbReference type="EMBL" id="QHJ11068.1"/>
    </source>
</evidence>
<protein>
    <recommendedName>
        <fullName evidence="8">Bacterioferritin-associated ferredoxin</fullName>
    </recommendedName>
</protein>
<proteinExistence type="inferred from homology"/>
<evidence type="ECO:0000256" key="9">
    <source>
        <dbReference type="ARBA" id="ARBA00046332"/>
    </source>
</evidence>
<dbReference type="Gene3D" id="1.10.10.1100">
    <property type="entry name" value="BFD-like [2Fe-2S]-binding domain"/>
    <property type="match status" value="1"/>
</dbReference>
<dbReference type="CDD" id="cd19945">
    <property type="entry name" value="Fer2_BFD"/>
    <property type="match status" value="1"/>
</dbReference>
<evidence type="ECO:0000256" key="3">
    <source>
        <dbReference type="ARBA" id="ARBA00022723"/>
    </source>
</evidence>
<dbReference type="KEGG" id="pmes:FX988_01290"/>
<evidence type="ECO:0000256" key="7">
    <source>
        <dbReference type="ARBA" id="ARBA00034078"/>
    </source>
</evidence>
<keyword evidence="5" id="KW-0408">Iron</keyword>
<evidence type="ECO:0000256" key="1">
    <source>
        <dbReference type="ARBA" id="ARBA00022448"/>
    </source>
</evidence>
<dbReference type="Pfam" id="PF04324">
    <property type="entry name" value="Fer2_BFD"/>
    <property type="match status" value="1"/>
</dbReference>
<evidence type="ECO:0000256" key="2">
    <source>
        <dbReference type="ARBA" id="ARBA00022714"/>
    </source>
</evidence>
<evidence type="ECO:0000256" key="8">
    <source>
        <dbReference type="ARBA" id="ARBA00039386"/>
    </source>
</evidence>
<dbReference type="InterPro" id="IPR041854">
    <property type="entry name" value="BFD-like_2Fe2S-bd_dom_sf"/>
</dbReference>
<dbReference type="GO" id="GO:0051537">
    <property type="term" value="F:2 iron, 2 sulfur cluster binding"/>
    <property type="evidence" value="ECO:0007669"/>
    <property type="project" value="UniProtKB-KW"/>
</dbReference>
<comment type="similarity">
    <text evidence="9">Belongs to the Bfd family.</text>
</comment>
<evidence type="ECO:0000256" key="4">
    <source>
        <dbReference type="ARBA" id="ARBA00022982"/>
    </source>
</evidence>
<keyword evidence="4" id="KW-0249">Electron transport</keyword>
<dbReference type="GO" id="GO:0046872">
    <property type="term" value="F:metal ion binding"/>
    <property type="evidence" value="ECO:0007669"/>
    <property type="project" value="UniProtKB-KW"/>
</dbReference>
<accession>A0A857JIJ8</accession>
<organism evidence="10 11">
    <name type="scientific">Paraglaciecola mesophila</name>
    <dbReference type="NCBI Taxonomy" id="197222"/>
    <lineage>
        <taxon>Bacteria</taxon>
        <taxon>Pseudomonadati</taxon>
        <taxon>Pseudomonadota</taxon>
        <taxon>Gammaproteobacteria</taxon>
        <taxon>Alteromonadales</taxon>
        <taxon>Alteromonadaceae</taxon>
        <taxon>Paraglaciecola</taxon>
    </lineage>
</organism>
<keyword evidence="3" id="KW-0479">Metal-binding</keyword>
<evidence type="ECO:0000256" key="5">
    <source>
        <dbReference type="ARBA" id="ARBA00023004"/>
    </source>
</evidence>
<dbReference type="RefSeq" id="WP_006993419.1">
    <property type="nucleotide sequence ID" value="NZ_CP047656.1"/>
</dbReference>
<dbReference type="PANTHER" id="PTHR37424">
    <property type="entry name" value="BACTERIOFERRITIN-ASSOCIATED FERREDOXIN"/>
    <property type="match status" value="1"/>
</dbReference>
<dbReference type="PANTHER" id="PTHR37424:SF1">
    <property type="entry name" value="BACTERIOFERRITIN-ASSOCIATED FERREDOXIN"/>
    <property type="match status" value="1"/>
</dbReference>
<comment type="cofactor">
    <cofactor evidence="7">
        <name>[2Fe-2S] cluster</name>
        <dbReference type="ChEBI" id="CHEBI:190135"/>
    </cofactor>
</comment>
<name>A0A857JIJ8_9ALTE</name>
<keyword evidence="2" id="KW-0001">2Fe-2S</keyword>
<dbReference type="OrthoDB" id="9815350at2"/>
<evidence type="ECO:0000313" key="11">
    <source>
        <dbReference type="Proteomes" id="UP000464524"/>
    </source>
</evidence>
<dbReference type="AlphaFoldDB" id="A0A857JIJ8"/>
<dbReference type="InterPro" id="IPR007419">
    <property type="entry name" value="BFD-like_2Fe2S-bd_dom"/>
</dbReference>
<sequence length="64" mass="7060">MYVCLCHGITDKAIKQAVREDGVGNMRQLREALGVGDQCGKCVRMAQSIVDNTIIDESLFKEVC</sequence>
<evidence type="ECO:0000256" key="6">
    <source>
        <dbReference type="ARBA" id="ARBA00023014"/>
    </source>
</evidence>
<gene>
    <name evidence="10" type="ORF">FX988_01290</name>
</gene>